<name>A0ABS2SEW7_9PSEU</name>
<dbReference type="GO" id="GO:0016740">
    <property type="term" value="F:transferase activity"/>
    <property type="evidence" value="ECO:0007669"/>
    <property type="project" value="UniProtKB-KW"/>
</dbReference>
<dbReference type="PANTHER" id="PTHR43775">
    <property type="entry name" value="FATTY ACID SYNTHASE"/>
    <property type="match status" value="1"/>
</dbReference>
<evidence type="ECO:0000313" key="6">
    <source>
        <dbReference type="Proteomes" id="UP001195724"/>
    </source>
</evidence>
<protein>
    <submittedName>
        <fullName evidence="5">Acyl transferase domain-containing protein</fullName>
    </submittedName>
</protein>
<comment type="caution">
    <text evidence="5">The sequence shown here is derived from an EMBL/GenBank/DDBJ whole genome shotgun (WGS) entry which is preliminary data.</text>
</comment>
<keyword evidence="6" id="KW-1185">Reference proteome</keyword>
<dbReference type="InterPro" id="IPR014043">
    <property type="entry name" value="Acyl_transferase_dom"/>
</dbReference>
<evidence type="ECO:0000256" key="2">
    <source>
        <dbReference type="ARBA" id="ARBA00022553"/>
    </source>
</evidence>
<dbReference type="InterPro" id="IPR016036">
    <property type="entry name" value="Malonyl_transacylase_ACP-bd"/>
</dbReference>
<sequence length="525" mass="55781">MNSRTAFLFPGQGSYLPGLFGNLVDHFPVIGETLSTVDDVATGLGREPVSPMLLDADSPTLQELVDHDPPALHLAIFAASVATARLLAEEGGVAPDLLLGHSFGELTALTAAGAVSLADGAYLVAQRDESLRGSGAPRGGLVALGCGARRARDLLGALDEWDLAVAADNGPDQVAVSGPDGALARLQEVAGALGLTATRLRIPYPFHNRLMLDAADDFGERTADVPKRVPRLPVYSSLLGRYVEDVADVERVVRGHLVLPVLFLDAVRAVHADGVRRFAEAGPKGVLVDLVSRVLPDVVTAAPLRRRTDRRGLLATVEELLERDDRRAPAPSRAARAPEPREDAAPARPAGRWQERPAARREQPPAPSRYDDPPTPAGHGRYEDPPAPAGREQAPPTRYERPAAPARGERPAPDRRGLPAAPDRPEPVPAAAGPDRDEVLGTVRRLYAELVGYPEDVFESGTDLEADLGIDSIKQTEAFARITDHFGIPESAAVDVRLTGYPTVDAVADLVVELAEGRELTGTVA</sequence>
<evidence type="ECO:0000313" key="5">
    <source>
        <dbReference type="EMBL" id="MBM7814816.1"/>
    </source>
</evidence>
<dbReference type="InterPro" id="IPR036736">
    <property type="entry name" value="ACP-like_sf"/>
</dbReference>
<dbReference type="SUPFAM" id="SSF55048">
    <property type="entry name" value="Probable ACP-binding domain of malonyl-CoA ACP transacylase"/>
    <property type="match status" value="1"/>
</dbReference>
<gene>
    <name evidence="5" type="ORF">JOE68_005681</name>
</gene>
<evidence type="ECO:0000256" key="1">
    <source>
        <dbReference type="ARBA" id="ARBA00022450"/>
    </source>
</evidence>
<dbReference type="InterPro" id="IPR050091">
    <property type="entry name" value="PKS_NRPS_Biosynth_Enz"/>
</dbReference>
<dbReference type="Pfam" id="PF00550">
    <property type="entry name" value="PP-binding"/>
    <property type="match status" value="1"/>
</dbReference>
<organism evidence="5 6">
    <name type="scientific">Saccharothrix algeriensis</name>
    <dbReference type="NCBI Taxonomy" id="173560"/>
    <lineage>
        <taxon>Bacteria</taxon>
        <taxon>Bacillati</taxon>
        <taxon>Actinomycetota</taxon>
        <taxon>Actinomycetes</taxon>
        <taxon>Pseudonocardiales</taxon>
        <taxon>Pseudonocardiaceae</taxon>
        <taxon>Saccharothrix</taxon>
    </lineage>
</organism>
<accession>A0ABS2SEW7</accession>
<evidence type="ECO:0000256" key="3">
    <source>
        <dbReference type="SAM" id="MobiDB-lite"/>
    </source>
</evidence>
<dbReference type="Gene3D" id="1.10.1200.10">
    <property type="entry name" value="ACP-like"/>
    <property type="match status" value="1"/>
</dbReference>
<dbReference type="Pfam" id="PF00698">
    <property type="entry name" value="Acyl_transf_1"/>
    <property type="match status" value="1"/>
</dbReference>
<keyword evidence="1" id="KW-0596">Phosphopantetheine</keyword>
<dbReference type="SUPFAM" id="SSF47336">
    <property type="entry name" value="ACP-like"/>
    <property type="match status" value="1"/>
</dbReference>
<dbReference type="InterPro" id="IPR016035">
    <property type="entry name" value="Acyl_Trfase/lysoPLipase"/>
</dbReference>
<dbReference type="PANTHER" id="PTHR43775:SF37">
    <property type="entry name" value="SI:DKEY-61P9.11"/>
    <property type="match status" value="1"/>
</dbReference>
<proteinExistence type="predicted"/>
<evidence type="ECO:0000259" key="4">
    <source>
        <dbReference type="PROSITE" id="PS50075"/>
    </source>
</evidence>
<dbReference type="SUPFAM" id="SSF52151">
    <property type="entry name" value="FabD/lysophospholipase-like"/>
    <property type="match status" value="1"/>
</dbReference>
<reference evidence="5 6" key="1">
    <citation type="submission" date="2021-01" db="EMBL/GenBank/DDBJ databases">
        <title>Sequencing the genomes of 1000 actinobacteria strains.</title>
        <authorList>
            <person name="Klenk H.-P."/>
        </authorList>
    </citation>
    <scope>NUCLEOTIDE SEQUENCE [LARGE SCALE GENOMIC DNA]</scope>
    <source>
        <strain evidence="5 6">DSM 44581</strain>
    </source>
</reference>
<dbReference type="Proteomes" id="UP001195724">
    <property type="component" value="Unassembled WGS sequence"/>
</dbReference>
<keyword evidence="2" id="KW-0597">Phosphoprotein</keyword>
<feature type="compositionally biased region" description="Basic and acidic residues" evidence="3">
    <location>
        <begin position="336"/>
        <end position="345"/>
    </location>
</feature>
<dbReference type="InterPro" id="IPR009081">
    <property type="entry name" value="PP-bd_ACP"/>
</dbReference>
<dbReference type="SMART" id="SM00827">
    <property type="entry name" value="PKS_AT"/>
    <property type="match status" value="1"/>
</dbReference>
<dbReference type="PROSITE" id="PS50075">
    <property type="entry name" value="CARRIER"/>
    <property type="match status" value="1"/>
</dbReference>
<feature type="region of interest" description="Disordered" evidence="3">
    <location>
        <begin position="324"/>
        <end position="435"/>
    </location>
</feature>
<dbReference type="Gene3D" id="3.30.70.250">
    <property type="entry name" value="Malonyl-CoA ACP transacylase, ACP-binding"/>
    <property type="match status" value="1"/>
</dbReference>
<feature type="domain" description="Carrier" evidence="4">
    <location>
        <begin position="434"/>
        <end position="515"/>
    </location>
</feature>
<dbReference type="Gene3D" id="3.40.366.10">
    <property type="entry name" value="Malonyl-Coenzyme A Acyl Carrier Protein, domain 2"/>
    <property type="match status" value="1"/>
</dbReference>
<feature type="compositionally biased region" description="Basic and acidic residues" evidence="3">
    <location>
        <begin position="353"/>
        <end position="363"/>
    </location>
</feature>
<feature type="compositionally biased region" description="Basic and acidic residues" evidence="3">
    <location>
        <begin position="407"/>
        <end position="417"/>
    </location>
</feature>
<dbReference type="EMBL" id="JAFBCL010000001">
    <property type="protein sequence ID" value="MBM7814816.1"/>
    <property type="molecule type" value="Genomic_DNA"/>
</dbReference>
<dbReference type="InterPro" id="IPR001227">
    <property type="entry name" value="Ac_transferase_dom_sf"/>
</dbReference>
<keyword evidence="5" id="KW-0808">Transferase</keyword>
<dbReference type="RefSeq" id="WP_204845413.1">
    <property type="nucleotide sequence ID" value="NZ_JAFBCL010000001.1"/>
</dbReference>